<sequence>MSSNVQKELDQLVNKITDSVSAVNKIILFGSHAYGTPNKNSDFDLCVVVDDNEKRTRDTRRDIHRGIFDILDTPVDLLVYRPDVFNERAGNPVTLEYKIASEGKVLYETSH</sequence>
<keyword evidence="2" id="KW-0808">Transferase</keyword>
<evidence type="ECO:0000259" key="1">
    <source>
        <dbReference type="Pfam" id="PF18765"/>
    </source>
</evidence>
<proteinExistence type="predicted"/>
<feature type="domain" description="Polymerase beta nucleotidyltransferase" evidence="1">
    <location>
        <begin position="14"/>
        <end position="110"/>
    </location>
</feature>
<gene>
    <name evidence="2" type="ORF">COD19_18185</name>
</gene>
<comment type="caution">
    <text evidence="2">The sequence shown here is derived from an EMBL/GenBank/DDBJ whole genome shotgun (WGS) entry which is preliminary data.</text>
</comment>
<dbReference type="Gene3D" id="3.30.460.10">
    <property type="entry name" value="Beta Polymerase, domain 2"/>
    <property type="match status" value="1"/>
</dbReference>
<dbReference type="GO" id="GO:0016740">
    <property type="term" value="F:transferase activity"/>
    <property type="evidence" value="ECO:0007669"/>
    <property type="project" value="UniProtKB-KW"/>
</dbReference>
<evidence type="ECO:0000313" key="3">
    <source>
        <dbReference type="Proteomes" id="UP000225766"/>
    </source>
</evidence>
<dbReference type="InterPro" id="IPR043519">
    <property type="entry name" value="NT_sf"/>
</dbReference>
<evidence type="ECO:0000313" key="2">
    <source>
        <dbReference type="EMBL" id="PGT99861.1"/>
    </source>
</evidence>
<dbReference type="Pfam" id="PF18765">
    <property type="entry name" value="Polbeta"/>
    <property type="match status" value="1"/>
</dbReference>
<dbReference type="RefSeq" id="WP_098859022.1">
    <property type="nucleotide sequence ID" value="NZ_NUMG01000025.1"/>
</dbReference>
<dbReference type="AlphaFoldDB" id="A0A2C1LPL8"/>
<dbReference type="InterPro" id="IPR041633">
    <property type="entry name" value="Polbeta"/>
</dbReference>
<name>A0A2C1LPL8_BACCE</name>
<accession>A0A2C1LPL8</accession>
<dbReference type="EMBL" id="NUMG01000025">
    <property type="protein sequence ID" value="PGT99861.1"/>
    <property type="molecule type" value="Genomic_DNA"/>
</dbReference>
<dbReference type="SUPFAM" id="SSF81301">
    <property type="entry name" value="Nucleotidyltransferase"/>
    <property type="match status" value="1"/>
</dbReference>
<dbReference type="CDD" id="cd05403">
    <property type="entry name" value="NT_KNTase_like"/>
    <property type="match status" value="1"/>
</dbReference>
<dbReference type="PANTHER" id="PTHR33933:SF1">
    <property type="entry name" value="PROTEIN ADENYLYLTRANSFERASE MNTA-RELATED"/>
    <property type="match status" value="1"/>
</dbReference>
<dbReference type="PANTHER" id="PTHR33933">
    <property type="entry name" value="NUCLEOTIDYLTRANSFERASE"/>
    <property type="match status" value="1"/>
</dbReference>
<dbReference type="InterPro" id="IPR052548">
    <property type="entry name" value="Type_VII_TA_antitoxin"/>
</dbReference>
<protein>
    <submittedName>
        <fullName evidence="2">Nucleotidyltransferase</fullName>
    </submittedName>
</protein>
<organism evidence="2 3">
    <name type="scientific">Bacillus cereus</name>
    <dbReference type="NCBI Taxonomy" id="1396"/>
    <lineage>
        <taxon>Bacteria</taxon>
        <taxon>Bacillati</taxon>
        <taxon>Bacillota</taxon>
        <taxon>Bacilli</taxon>
        <taxon>Bacillales</taxon>
        <taxon>Bacillaceae</taxon>
        <taxon>Bacillus</taxon>
        <taxon>Bacillus cereus group</taxon>
    </lineage>
</organism>
<reference evidence="2 3" key="1">
    <citation type="submission" date="2017-09" db="EMBL/GenBank/DDBJ databases">
        <title>Large-scale bioinformatics analysis of Bacillus genomes uncovers conserved roles of natural products in bacterial physiology.</title>
        <authorList>
            <consortium name="Agbiome Team Llc"/>
            <person name="Bleich R.M."/>
            <person name="Grubbs K.J."/>
            <person name="Santa Maria K.C."/>
            <person name="Allen S.E."/>
            <person name="Farag S."/>
            <person name="Shank E.A."/>
            <person name="Bowers A."/>
        </authorList>
    </citation>
    <scope>NUCLEOTIDE SEQUENCE [LARGE SCALE GENOMIC DNA]</scope>
    <source>
        <strain evidence="2 3">AFS040105</strain>
    </source>
</reference>
<dbReference type="Proteomes" id="UP000225766">
    <property type="component" value="Unassembled WGS sequence"/>
</dbReference>